<proteinExistence type="predicted"/>
<comment type="caution">
    <text evidence="3">The sequence shown here is derived from an EMBL/GenBank/DDBJ whole genome shotgun (WGS) entry which is preliminary data.</text>
</comment>
<dbReference type="OrthoDB" id="5288264at2"/>
<dbReference type="Proteomes" id="UP000075320">
    <property type="component" value="Unassembled WGS sequence"/>
</dbReference>
<evidence type="ECO:0000256" key="1">
    <source>
        <dbReference type="SAM" id="MobiDB-lite"/>
    </source>
</evidence>
<reference evidence="3 4" key="1">
    <citation type="submission" date="2016-03" db="EMBL/GenBank/DDBJ databases">
        <authorList>
            <person name="Ploux O."/>
        </authorList>
    </citation>
    <scope>NUCLEOTIDE SEQUENCE [LARGE SCALE GENOMIC DNA]</scope>
    <source>
        <strain evidence="3 4">R0</strain>
    </source>
</reference>
<sequence length="420" mass="45003">MIGTTPARKLVVLSCLLTLMACAPGANLPSIDESGSETATEVREPAGNEDSSFGSESPSLLETSKKLLLNQAMTLRYEKSGVLESKVELPEGTQIEIPQNFEVKYLDYRTSSGAIERSSTGFVYPIKVLSVQSKYQSSFPASKIASINATAGGLYISASIVGNIEGTTGNFAVIAAAAPGAGFATYYQTTGKPKVGFTTSAKKRFGDKLNKGTDPASLSSAQRQKYQSIYNELVKAVNRKVATPKSYLMMDKAKATQASINFEKTGTILTGGAWTIATEATAVRHGFPNVPCAEFQSELLRQAYQRAGYRVTDDFSKAKGNQLIWSNTAAVVNFSMALYKAGWTAWDPQSYRPIVGSFLMHGSGLSPGHTYISAGDDGMVIVDNGAPQGRDLRKSTAKSISIQFQTGVFFLPPGVIPPKW</sequence>
<keyword evidence="4" id="KW-1185">Reference proteome</keyword>
<dbReference type="RefSeq" id="WP_061833299.1">
    <property type="nucleotide sequence ID" value="NZ_LUKE01000001.1"/>
</dbReference>
<dbReference type="EMBL" id="LUKE01000001">
    <property type="protein sequence ID" value="KYG65755.1"/>
    <property type="molecule type" value="Genomic_DNA"/>
</dbReference>
<feature type="compositionally biased region" description="Polar residues" evidence="1">
    <location>
        <begin position="49"/>
        <end position="58"/>
    </location>
</feature>
<evidence type="ECO:0008006" key="5">
    <source>
        <dbReference type="Google" id="ProtNLM"/>
    </source>
</evidence>
<accession>A0A150WNH9</accession>
<feature type="chain" id="PRO_5007573389" description="NlpC/P60 domain-containing protein" evidence="2">
    <location>
        <begin position="26"/>
        <end position="420"/>
    </location>
</feature>
<feature type="signal peptide" evidence="2">
    <location>
        <begin position="1"/>
        <end position="25"/>
    </location>
</feature>
<organism evidence="3 4">
    <name type="scientific">Bdellovibrio bacteriovorus</name>
    <dbReference type="NCBI Taxonomy" id="959"/>
    <lineage>
        <taxon>Bacteria</taxon>
        <taxon>Pseudomonadati</taxon>
        <taxon>Bdellovibrionota</taxon>
        <taxon>Bdellovibrionia</taxon>
        <taxon>Bdellovibrionales</taxon>
        <taxon>Pseudobdellovibrionaceae</taxon>
        <taxon>Bdellovibrio</taxon>
    </lineage>
</organism>
<gene>
    <name evidence="3" type="ORF">AZI86_01375</name>
</gene>
<evidence type="ECO:0000313" key="3">
    <source>
        <dbReference type="EMBL" id="KYG65755.1"/>
    </source>
</evidence>
<evidence type="ECO:0000313" key="4">
    <source>
        <dbReference type="Proteomes" id="UP000075320"/>
    </source>
</evidence>
<feature type="region of interest" description="Disordered" evidence="1">
    <location>
        <begin position="30"/>
        <end position="58"/>
    </location>
</feature>
<dbReference type="AlphaFoldDB" id="A0A150WNH9"/>
<name>A0A150WNH9_BDEBC</name>
<evidence type="ECO:0000256" key="2">
    <source>
        <dbReference type="SAM" id="SignalP"/>
    </source>
</evidence>
<protein>
    <recommendedName>
        <fullName evidence="5">NlpC/P60 domain-containing protein</fullName>
    </recommendedName>
</protein>
<keyword evidence="2" id="KW-0732">Signal</keyword>